<dbReference type="PANTHER" id="PTHR43037:SF1">
    <property type="entry name" value="BLL1128 PROTEIN"/>
    <property type="match status" value="1"/>
</dbReference>
<keyword evidence="4" id="KW-1185">Reference proteome</keyword>
<dbReference type="SUPFAM" id="SSF53474">
    <property type="entry name" value="alpha/beta-Hydrolases"/>
    <property type="match status" value="1"/>
</dbReference>
<name>A0ABR2H471_9EUKA</name>
<dbReference type="Gene3D" id="2.60.40.2180">
    <property type="match status" value="1"/>
</dbReference>
<dbReference type="Pfam" id="PF18435">
    <property type="entry name" value="EstA_Ig_like"/>
    <property type="match status" value="1"/>
</dbReference>
<proteinExistence type="predicted"/>
<evidence type="ECO:0000259" key="2">
    <source>
        <dbReference type="Pfam" id="PF18435"/>
    </source>
</evidence>
<dbReference type="InterPro" id="IPR050955">
    <property type="entry name" value="Plant_Biomass_Hydrol_Est"/>
</dbReference>
<organism evidence="3 4">
    <name type="scientific">Tritrichomonas musculus</name>
    <dbReference type="NCBI Taxonomy" id="1915356"/>
    <lineage>
        <taxon>Eukaryota</taxon>
        <taxon>Metamonada</taxon>
        <taxon>Parabasalia</taxon>
        <taxon>Tritrichomonadida</taxon>
        <taxon>Tritrichomonadidae</taxon>
        <taxon>Tritrichomonas</taxon>
    </lineage>
</organism>
<evidence type="ECO:0000256" key="1">
    <source>
        <dbReference type="ARBA" id="ARBA00022729"/>
    </source>
</evidence>
<gene>
    <name evidence="3" type="ORF">M9Y10_031205</name>
</gene>
<protein>
    <recommendedName>
        <fullName evidence="2">Esterase Ig-like N-terminal domain-containing protein</fullName>
    </recommendedName>
</protein>
<dbReference type="Proteomes" id="UP001470230">
    <property type="component" value="Unassembled WGS sequence"/>
</dbReference>
<dbReference type="PANTHER" id="PTHR43037">
    <property type="entry name" value="UNNAMED PRODUCT-RELATED"/>
    <property type="match status" value="1"/>
</dbReference>
<keyword evidence="1" id="KW-0732">Signal</keyword>
<dbReference type="InterPro" id="IPR041172">
    <property type="entry name" value="EstA_Ig-like_N"/>
</dbReference>
<feature type="domain" description="Esterase Ig-like N-terminal" evidence="2">
    <location>
        <begin position="22"/>
        <end position="122"/>
    </location>
</feature>
<sequence length="477" mass="53850">MSENASTHPHSINVNDASLYISGYEFGPGVSKIIISLSRTVDNVKKEGASICTNGKERTIQNIYLSNSKGDHASGSSNYVTIELDITMEPNCSPFSFNWKTFQNEWVQKYEVKATFHFTVDGKDYDTSFEGDCIKNRICPAIEQFTYHSTFSGKYKNPMTQNDDLVTLQIGAYEPKHLKEDNAKNPLIIWLHGQGEGGKDIEIALLGNQVTALITPKIQSYFTTKNGSTGAYVLAVQTPTYWMDGGDGLNSNGDVESRYTQALMDAIKDYVSKNPDIDTNRIYLGGCSNGGFMTMNLLIKYPDYWAASYMTCEAYPFMKCQRDSEGKYIVKEGSQFASEVLPSEERWFTDEKLNAIKNIPMWLVHCAEDPLVSAVRFSFPTYKELLKLGARNCWYSYFQTVEGKDIPGMKYFGHWVWIRLFNDQITRVQDREKILNSSDQETFGYVANNEGGGTQKAADDKGTYESIFAWLNAQVKK</sequence>
<dbReference type="InterPro" id="IPR029058">
    <property type="entry name" value="AB_hydrolase_fold"/>
</dbReference>
<evidence type="ECO:0000313" key="4">
    <source>
        <dbReference type="Proteomes" id="UP001470230"/>
    </source>
</evidence>
<reference evidence="3 4" key="1">
    <citation type="submission" date="2024-04" db="EMBL/GenBank/DDBJ databases">
        <title>Tritrichomonas musculus Genome.</title>
        <authorList>
            <person name="Alves-Ferreira E."/>
            <person name="Grigg M."/>
            <person name="Lorenzi H."/>
            <person name="Galac M."/>
        </authorList>
    </citation>
    <scope>NUCLEOTIDE SEQUENCE [LARGE SCALE GENOMIC DNA]</scope>
    <source>
        <strain evidence="3 4">EAF2021</strain>
    </source>
</reference>
<accession>A0ABR2H471</accession>
<dbReference type="EMBL" id="JAPFFF010000048">
    <property type="protein sequence ID" value="KAK8840260.1"/>
    <property type="molecule type" value="Genomic_DNA"/>
</dbReference>
<dbReference type="Gene3D" id="3.40.50.1820">
    <property type="entry name" value="alpha/beta hydrolase"/>
    <property type="match status" value="1"/>
</dbReference>
<evidence type="ECO:0000313" key="3">
    <source>
        <dbReference type="EMBL" id="KAK8840260.1"/>
    </source>
</evidence>
<comment type="caution">
    <text evidence="3">The sequence shown here is derived from an EMBL/GenBank/DDBJ whole genome shotgun (WGS) entry which is preliminary data.</text>
</comment>